<organism evidence="1 2">
    <name type="scientific">Marchantia polymorpha</name>
    <name type="common">Common liverwort</name>
    <name type="synonym">Marchantia aquatica</name>
    <dbReference type="NCBI Taxonomy" id="3197"/>
    <lineage>
        <taxon>Eukaryota</taxon>
        <taxon>Viridiplantae</taxon>
        <taxon>Streptophyta</taxon>
        <taxon>Embryophyta</taxon>
        <taxon>Marchantiophyta</taxon>
        <taxon>Marchantiopsida</taxon>
        <taxon>Marchantiidae</taxon>
        <taxon>Marchantiales</taxon>
        <taxon>Marchantiaceae</taxon>
        <taxon>Marchantia</taxon>
    </lineage>
</organism>
<protein>
    <submittedName>
        <fullName evidence="1">Uncharacterized protein</fullName>
    </submittedName>
</protein>
<dbReference type="EMBL" id="KZ772746">
    <property type="protein sequence ID" value="PTQ35043.1"/>
    <property type="molecule type" value="Genomic_DNA"/>
</dbReference>
<evidence type="ECO:0000313" key="2">
    <source>
        <dbReference type="Proteomes" id="UP000244005"/>
    </source>
</evidence>
<dbReference type="Proteomes" id="UP000244005">
    <property type="component" value="Unassembled WGS sequence"/>
</dbReference>
<evidence type="ECO:0000313" key="1">
    <source>
        <dbReference type="EMBL" id="PTQ35043.1"/>
    </source>
</evidence>
<sequence>MVSRRDLQSHTPLSSCMQSNTSKSIVFLSMIIELVGLLRHDVGSSDGQTEANASRNGNHSALQGSIAANLGHSRDAGKLISQFKGLSKVVDFVELVRGPSTAAGGHCTHCRALLFSRCETRKERARVDYEVTSGSCRQNQTHRACE</sequence>
<dbReference type="AlphaFoldDB" id="A0A2R6WMG0"/>
<gene>
    <name evidence="1" type="ORF">MARPO_0074s0035</name>
</gene>
<reference evidence="2" key="1">
    <citation type="journal article" date="2017" name="Cell">
        <title>Insights into land plant evolution garnered from the Marchantia polymorpha genome.</title>
        <authorList>
            <person name="Bowman J.L."/>
            <person name="Kohchi T."/>
            <person name="Yamato K.T."/>
            <person name="Jenkins J."/>
            <person name="Shu S."/>
            <person name="Ishizaki K."/>
            <person name="Yamaoka S."/>
            <person name="Nishihama R."/>
            <person name="Nakamura Y."/>
            <person name="Berger F."/>
            <person name="Adam C."/>
            <person name="Aki S.S."/>
            <person name="Althoff F."/>
            <person name="Araki T."/>
            <person name="Arteaga-Vazquez M.A."/>
            <person name="Balasubrmanian S."/>
            <person name="Barry K."/>
            <person name="Bauer D."/>
            <person name="Boehm C.R."/>
            <person name="Briginshaw L."/>
            <person name="Caballero-Perez J."/>
            <person name="Catarino B."/>
            <person name="Chen F."/>
            <person name="Chiyoda S."/>
            <person name="Chovatia M."/>
            <person name="Davies K.M."/>
            <person name="Delmans M."/>
            <person name="Demura T."/>
            <person name="Dierschke T."/>
            <person name="Dolan L."/>
            <person name="Dorantes-Acosta A.E."/>
            <person name="Eklund D.M."/>
            <person name="Florent S.N."/>
            <person name="Flores-Sandoval E."/>
            <person name="Fujiyama A."/>
            <person name="Fukuzawa H."/>
            <person name="Galik B."/>
            <person name="Grimanelli D."/>
            <person name="Grimwood J."/>
            <person name="Grossniklaus U."/>
            <person name="Hamada T."/>
            <person name="Haseloff J."/>
            <person name="Hetherington A.J."/>
            <person name="Higo A."/>
            <person name="Hirakawa Y."/>
            <person name="Hundley H.N."/>
            <person name="Ikeda Y."/>
            <person name="Inoue K."/>
            <person name="Inoue S.I."/>
            <person name="Ishida S."/>
            <person name="Jia Q."/>
            <person name="Kakita M."/>
            <person name="Kanazawa T."/>
            <person name="Kawai Y."/>
            <person name="Kawashima T."/>
            <person name="Kennedy M."/>
            <person name="Kinose K."/>
            <person name="Kinoshita T."/>
            <person name="Kohara Y."/>
            <person name="Koide E."/>
            <person name="Komatsu K."/>
            <person name="Kopischke S."/>
            <person name="Kubo M."/>
            <person name="Kyozuka J."/>
            <person name="Lagercrantz U."/>
            <person name="Lin S.S."/>
            <person name="Lindquist E."/>
            <person name="Lipzen A.M."/>
            <person name="Lu C.W."/>
            <person name="De Luna E."/>
            <person name="Martienssen R.A."/>
            <person name="Minamino N."/>
            <person name="Mizutani M."/>
            <person name="Mizutani M."/>
            <person name="Mochizuki N."/>
            <person name="Monte I."/>
            <person name="Mosher R."/>
            <person name="Nagasaki H."/>
            <person name="Nakagami H."/>
            <person name="Naramoto S."/>
            <person name="Nishitani K."/>
            <person name="Ohtani M."/>
            <person name="Okamoto T."/>
            <person name="Okumura M."/>
            <person name="Phillips J."/>
            <person name="Pollak B."/>
            <person name="Reinders A."/>
            <person name="Rovekamp M."/>
            <person name="Sano R."/>
            <person name="Sawa S."/>
            <person name="Schmid M.W."/>
            <person name="Shirakawa M."/>
            <person name="Solano R."/>
            <person name="Spunde A."/>
            <person name="Suetsugu N."/>
            <person name="Sugano S."/>
            <person name="Sugiyama A."/>
            <person name="Sun R."/>
            <person name="Suzuki Y."/>
            <person name="Takenaka M."/>
            <person name="Takezawa D."/>
            <person name="Tomogane H."/>
            <person name="Tsuzuki M."/>
            <person name="Ueda T."/>
            <person name="Umeda M."/>
            <person name="Ward J.M."/>
            <person name="Watanabe Y."/>
            <person name="Yazaki K."/>
            <person name="Yokoyama R."/>
            <person name="Yoshitake Y."/>
            <person name="Yotsui I."/>
            <person name="Zachgo S."/>
            <person name="Schmutz J."/>
        </authorList>
    </citation>
    <scope>NUCLEOTIDE SEQUENCE [LARGE SCALE GENOMIC DNA]</scope>
    <source>
        <strain evidence="2">Tak-1</strain>
    </source>
</reference>
<proteinExistence type="predicted"/>
<name>A0A2R6WMG0_MARPO</name>
<dbReference type="Gramene" id="Mp7g03610.1">
    <property type="protein sequence ID" value="Mp7g03610.1.cds1"/>
    <property type="gene ID" value="Mp7g03610"/>
</dbReference>
<keyword evidence="2" id="KW-1185">Reference proteome</keyword>
<accession>A0A2R6WMG0</accession>